<dbReference type="InterPro" id="IPR050357">
    <property type="entry name" value="Arrestin_domain-protein"/>
</dbReference>
<protein>
    <submittedName>
        <fullName evidence="3">Arrestin domain-containing protein 17</fullName>
    </submittedName>
</protein>
<dbReference type="InterPro" id="IPR011022">
    <property type="entry name" value="Arrestin_C-like"/>
</dbReference>
<dbReference type="SMART" id="SM01017">
    <property type="entry name" value="Arrestin_C"/>
    <property type="match status" value="1"/>
</dbReference>
<accession>A0AAD4MJJ3</accession>
<dbReference type="GO" id="GO:0005737">
    <property type="term" value="C:cytoplasm"/>
    <property type="evidence" value="ECO:0007669"/>
    <property type="project" value="TreeGrafter"/>
</dbReference>
<dbReference type="Pfam" id="PF02752">
    <property type="entry name" value="Arrestin_C"/>
    <property type="match status" value="1"/>
</dbReference>
<evidence type="ECO:0000313" key="3">
    <source>
        <dbReference type="EMBL" id="KAI1696889.1"/>
    </source>
</evidence>
<dbReference type="GO" id="GO:0015031">
    <property type="term" value="P:protein transport"/>
    <property type="evidence" value="ECO:0007669"/>
    <property type="project" value="TreeGrafter"/>
</dbReference>
<dbReference type="Proteomes" id="UP001201812">
    <property type="component" value="Unassembled WGS sequence"/>
</dbReference>
<dbReference type="InterPro" id="IPR014756">
    <property type="entry name" value="Ig_E-set"/>
</dbReference>
<proteinExistence type="inferred from homology"/>
<keyword evidence="4" id="KW-1185">Reference proteome</keyword>
<organism evidence="3 4">
    <name type="scientific">Ditylenchus destructor</name>
    <dbReference type="NCBI Taxonomy" id="166010"/>
    <lineage>
        <taxon>Eukaryota</taxon>
        <taxon>Metazoa</taxon>
        <taxon>Ecdysozoa</taxon>
        <taxon>Nematoda</taxon>
        <taxon>Chromadorea</taxon>
        <taxon>Rhabditida</taxon>
        <taxon>Tylenchina</taxon>
        <taxon>Tylenchomorpha</taxon>
        <taxon>Sphaerularioidea</taxon>
        <taxon>Anguinidae</taxon>
        <taxon>Anguininae</taxon>
        <taxon>Ditylenchus</taxon>
    </lineage>
</organism>
<dbReference type="AlphaFoldDB" id="A0AAD4MJJ3"/>
<dbReference type="EMBL" id="JAKKPZ010000300">
    <property type="protein sequence ID" value="KAI1696889.1"/>
    <property type="molecule type" value="Genomic_DNA"/>
</dbReference>
<evidence type="ECO:0000256" key="1">
    <source>
        <dbReference type="ARBA" id="ARBA00005298"/>
    </source>
</evidence>
<dbReference type="PANTHER" id="PTHR11188:SF175">
    <property type="entry name" value="ARRESTIN C-TERMINAL-LIKE DOMAIN-CONTAINING PROTEIN"/>
    <property type="match status" value="1"/>
</dbReference>
<dbReference type="SUPFAM" id="SSF81296">
    <property type="entry name" value="E set domains"/>
    <property type="match status" value="2"/>
</dbReference>
<dbReference type="Pfam" id="PF00339">
    <property type="entry name" value="Arrestin_N"/>
    <property type="match status" value="1"/>
</dbReference>
<comment type="caution">
    <text evidence="3">The sequence shown here is derived from an EMBL/GenBank/DDBJ whole genome shotgun (WGS) entry which is preliminary data.</text>
</comment>
<comment type="similarity">
    <text evidence="1">Belongs to the arrestin family.</text>
</comment>
<sequence length="389" mass="44289">MVELFRIELLTTQDVLFPGQKVNGRCILRTREPIKARAVILYVVGKAQVEWIVHRTNHHDDGHDSEHDDWYRGEVVYLSQEFAVWLPPIPLLNYIAPGMYEWPFTFVLPINCPPSFEGAHGYIRYWAHAKVDRPWHVDDTTRAFFTVMPMFDLNMVPYASSPVNRQFTESINVCCCYSKGRIAVNASINKAGFAPGETMLIRVEITNGSTKNVCEVEGSFMQSIRNHGQHGCHWDTRMECYCLQRYIDPFPVGPGMTRIHERAIHVPPIMPSIGSNICSIIQVSYSIQIRIVISSAFIDDIKCELPILVGTIPANEIRNPVAAPVLAQMQLPAPLIMNEGDIDKRQLNFVDATIHNDVQKARNDKEITGTGYAPKYVYYDNRPQTNQRK</sequence>
<reference evidence="3" key="1">
    <citation type="submission" date="2022-01" db="EMBL/GenBank/DDBJ databases">
        <title>Genome Sequence Resource for Two Populations of Ditylenchus destructor, the Migratory Endoparasitic Phytonematode.</title>
        <authorList>
            <person name="Zhang H."/>
            <person name="Lin R."/>
            <person name="Xie B."/>
        </authorList>
    </citation>
    <scope>NUCLEOTIDE SEQUENCE</scope>
    <source>
        <strain evidence="3">BazhouSP</strain>
    </source>
</reference>
<name>A0AAD4MJJ3_9BILA</name>
<evidence type="ECO:0000259" key="2">
    <source>
        <dbReference type="SMART" id="SM01017"/>
    </source>
</evidence>
<dbReference type="PANTHER" id="PTHR11188">
    <property type="entry name" value="ARRESTIN DOMAIN CONTAINING PROTEIN"/>
    <property type="match status" value="1"/>
</dbReference>
<gene>
    <name evidence="3" type="ORF">DdX_18816</name>
</gene>
<dbReference type="InterPro" id="IPR014752">
    <property type="entry name" value="Arrestin-like_C"/>
</dbReference>
<evidence type="ECO:0000313" key="4">
    <source>
        <dbReference type="Proteomes" id="UP001201812"/>
    </source>
</evidence>
<feature type="domain" description="Arrestin C-terminal-like" evidence="2">
    <location>
        <begin position="178"/>
        <end position="314"/>
    </location>
</feature>
<dbReference type="Gene3D" id="2.60.40.640">
    <property type="match status" value="2"/>
</dbReference>
<dbReference type="InterPro" id="IPR011021">
    <property type="entry name" value="Arrestin-like_N"/>
</dbReference>